<keyword evidence="1" id="KW-0472">Membrane</keyword>
<keyword evidence="1" id="KW-1133">Transmembrane helix</keyword>
<sequence>MTLIFITTSLISLSIYFVWHKGLALELSFFVFFETIELTFLFSYHVRILQ</sequence>
<evidence type="ECO:0000313" key="3">
    <source>
        <dbReference type="Proteomes" id="UP001154282"/>
    </source>
</evidence>
<accession>A0AAV0NVE9</accession>
<reference evidence="2" key="1">
    <citation type="submission" date="2022-08" db="EMBL/GenBank/DDBJ databases">
        <authorList>
            <person name="Gutierrez-Valencia J."/>
        </authorList>
    </citation>
    <scope>NUCLEOTIDE SEQUENCE</scope>
</reference>
<evidence type="ECO:0000256" key="1">
    <source>
        <dbReference type="SAM" id="Phobius"/>
    </source>
</evidence>
<name>A0AAV0NVE9_9ROSI</name>
<proteinExistence type="predicted"/>
<keyword evidence="1" id="KW-0812">Transmembrane</keyword>
<dbReference type="AlphaFoldDB" id="A0AAV0NVE9"/>
<dbReference type="EMBL" id="CAMGYJ010000008">
    <property type="protein sequence ID" value="CAI0462734.1"/>
    <property type="molecule type" value="Genomic_DNA"/>
</dbReference>
<feature type="non-terminal residue" evidence="2">
    <location>
        <position position="50"/>
    </location>
</feature>
<evidence type="ECO:0008006" key="4">
    <source>
        <dbReference type="Google" id="ProtNLM"/>
    </source>
</evidence>
<feature type="transmembrane region" description="Helical" evidence="1">
    <location>
        <begin position="27"/>
        <end position="46"/>
    </location>
</feature>
<keyword evidence="3" id="KW-1185">Reference proteome</keyword>
<evidence type="ECO:0000313" key="2">
    <source>
        <dbReference type="EMBL" id="CAI0462734.1"/>
    </source>
</evidence>
<protein>
    <recommendedName>
        <fullName evidence="4">NADH dehydrogenase subunit 4L</fullName>
    </recommendedName>
</protein>
<comment type="caution">
    <text evidence="2">The sequence shown here is derived from an EMBL/GenBank/DDBJ whole genome shotgun (WGS) entry which is preliminary data.</text>
</comment>
<dbReference type="Proteomes" id="UP001154282">
    <property type="component" value="Unassembled WGS sequence"/>
</dbReference>
<gene>
    <name evidence="2" type="ORF">LITE_LOCUS35489</name>
</gene>
<organism evidence="2 3">
    <name type="scientific">Linum tenue</name>
    <dbReference type="NCBI Taxonomy" id="586396"/>
    <lineage>
        <taxon>Eukaryota</taxon>
        <taxon>Viridiplantae</taxon>
        <taxon>Streptophyta</taxon>
        <taxon>Embryophyta</taxon>
        <taxon>Tracheophyta</taxon>
        <taxon>Spermatophyta</taxon>
        <taxon>Magnoliopsida</taxon>
        <taxon>eudicotyledons</taxon>
        <taxon>Gunneridae</taxon>
        <taxon>Pentapetalae</taxon>
        <taxon>rosids</taxon>
        <taxon>fabids</taxon>
        <taxon>Malpighiales</taxon>
        <taxon>Linaceae</taxon>
        <taxon>Linum</taxon>
    </lineage>
</organism>